<dbReference type="Pfam" id="PF02771">
    <property type="entry name" value="Acyl-CoA_dh_N"/>
    <property type="match status" value="1"/>
</dbReference>
<dbReference type="Gene3D" id="2.40.110.10">
    <property type="entry name" value="Butyryl-CoA Dehydrogenase, subunit A, domain 2"/>
    <property type="match status" value="1"/>
</dbReference>
<keyword evidence="4 6" id="KW-0274">FAD</keyword>
<keyword evidence="12" id="KW-1185">Reference proteome</keyword>
<evidence type="ECO:0000256" key="1">
    <source>
        <dbReference type="ARBA" id="ARBA00001974"/>
    </source>
</evidence>
<feature type="domain" description="Acyl-CoA dehydrogenase/oxidase N-terminal" evidence="9">
    <location>
        <begin position="40"/>
        <end position="157"/>
    </location>
</feature>
<organism evidence="11 12">
    <name type="scientific">Saccharospirillum mangrovi</name>
    <dbReference type="NCBI Taxonomy" id="2161747"/>
    <lineage>
        <taxon>Bacteria</taxon>
        <taxon>Pseudomonadati</taxon>
        <taxon>Pseudomonadota</taxon>
        <taxon>Gammaproteobacteria</taxon>
        <taxon>Oceanospirillales</taxon>
        <taxon>Saccharospirillaceae</taxon>
        <taxon>Saccharospirillum</taxon>
    </lineage>
</organism>
<comment type="similarity">
    <text evidence="2 6">Belongs to the acyl-CoA dehydrogenase family.</text>
</comment>
<name>A0ABV7ZVG2_9GAMM</name>
<dbReference type="Pfam" id="PF00441">
    <property type="entry name" value="Acyl-CoA_dh_1"/>
    <property type="match status" value="1"/>
</dbReference>
<dbReference type="InterPro" id="IPR013786">
    <property type="entry name" value="AcylCoA_DH/ox_N"/>
</dbReference>
<dbReference type="InterPro" id="IPR009075">
    <property type="entry name" value="AcylCo_DH/oxidase_C"/>
</dbReference>
<dbReference type="Pfam" id="PF02770">
    <property type="entry name" value="Acyl-CoA_dh_M"/>
    <property type="match status" value="1"/>
</dbReference>
<dbReference type="InterPro" id="IPR052166">
    <property type="entry name" value="Diverse_Acyl-CoA_DH"/>
</dbReference>
<sequence>MLDYRAPRDDIAFILQHHIGAEALATVDACAALDTDLMSAIVDEAGRFAEQVLAPLNPVGDQQGCQWQDGTVRTPNGWPAAYDQFRSAGWTGLCLPEALGGQALPKVLAMPVAECWQSANLAFSMIQPLTEGAVEALLASGEQTLIDRYGPLLVSGEWTATMALTEPAAGSDLGLLTTRAIPDADGGYRLTGNKLYITFGQHDMTERTLHLVLARLPDAPAGSQGISLFAVPNIRPGDGIDQPNGVTCTGIEHKMGLHGSPTCTLQFDQAWGELVGPANKGLSIMFVMMNEARLSVGLQGTAIAERAYQAALGWANERRQGKHPRTGESPTALIEHPDIRRLLLRMRSQILASRLLGYYLGFRVDQARQVEHPAQQEARAELELLTPVFKAWSTEYANRLTGDAIQIFGGMGFIEETGVAQFYRDLKISTIYEGTTGIQAQDLLFRKIRKDNGATFHHWLDRVAEQSSLAPYVQALRDTSGRLLDHQALTYLHAAAVPLLEATGILAGAWQLCQAADKAQAASVDAGYRQNVTALRDFYHAHWLPELHLHLARIQQADVGLVDYDFQQ</sequence>
<feature type="domain" description="Acetyl-CoA dehydrogenase-like C-terminal" evidence="10">
    <location>
        <begin position="467"/>
        <end position="563"/>
    </location>
</feature>
<dbReference type="Proteomes" id="UP001595617">
    <property type="component" value="Unassembled WGS sequence"/>
</dbReference>
<evidence type="ECO:0000313" key="12">
    <source>
        <dbReference type="Proteomes" id="UP001595617"/>
    </source>
</evidence>
<dbReference type="SUPFAM" id="SSF47203">
    <property type="entry name" value="Acyl-CoA dehydrogenase C-terminal domain-like"/>
    <property type="match status" value="1"/>
</dbReference>
<evidence type="ECO:0000313" key="11">
    <source>
        <dbReference type="EMBL" id="MFC3851326.1"/>
    </source>
</evidence>
<dbReference type="Gene3D" id="1.10.540.10">
    <property type="entry name" value="Acyl-CoA dehydrogenase/oxidase, N-terminal domain"/>
    <property type="match status" value="1"/>
</dbReference>
<comment type="caution">
    <text evidence="11">The sequence shown here is derived from an EMBL/GenBank/DDBJ whole genome shotgun (WGS) entry which is preliminary data.</text>
</comment>
<evidence type="ECO:0000256" key="4">
    <source>
        <dbReference type="ARBA" id="ARBA00022827"/>
    </source>
</evidence>
<keyword evidence="5 6" id="KW-0560">Oxidoreductase</keyword>
<dbReference type="InterPro" id="IPR009100">
    <property type="entry name" value="AcylCoA_DH/oxidase_NM_dom_sf"/>
</dbReference>
<comment type="cofactor">
    <cofactor evidence="1 6">
        <name>FAD</name>
        <dbReference type="ChEBI" id="CHEBI:57692"/>
    </cofactor>
</comment>
<dbReference type="Gene3D" id="1.20.140.10">
    <property type="entry name" value="Butyryl-CoA Dehydrogenase, subunit A, domain 3"/>
    <property type="match status" value="1"/>
</dbReference>
<dbReference type="InterPro" id="IPR037069">
    <property type="entry name" value="AcylCoA_DH/ox_N_sf"/>
</dbReference>
<reference evidence="12" key="1">
    <citation type="journal article" date="2019" name="Int. J. Syst. Evol. Microbiol.">
        <title>The Global Catalogue of Microorganisms (GCM) 10K type strain sequencing project: providing services to taxonomists for standard genome sequencing and annotation.</title>
        <authorList>
            <consortium name="The Broad Institute Genomics Platform"/>
            <consortium name="The Broad Institute Genome Sequencing Center for Infectious Disease"/>
            <person name="Wu L."/>
            <person name="Ma J."/>
        </authorList>
    </citation>
    <scope>NUCLEOTIDE SEQUENCE [LARGE SCALE GENOMIC DNA]</scope>
    <source>
        <strain evidence="12">IBRC 10765</strain>
    </source>
</reference>
<evidence type="ECO:0000259" key="8">
    <source>
        <dbReference type="Pfam" id="PF02770"/>
    </source>
</evidence>
<dbReference type="Pfam" id="PF12806">
    <property type="entry name" value="Acyl-CoA_dh_C"/>
    <property type="match status" value="1"/>
</dbReference>
<evidence type="ECO:0000256" key="5">
    <source>
        <dbReference type="ARBA" id="ARBA00023002"/>
    </source>
</evidence>
<dbReference type="RefSeq" id="WP_380692463.1">
    <property type="nucleotide sequence ID" value="NZ_JBHRYR010000002.1"/>
</dbReference>
<dbReference type="EMBL" id="JBHRYR010000002">
    <property type="protein sequence ID" value="MFC3851326.1"/>
    <property type="molecule type" value="Genomic_DNA"/>
</dbReference>
<dbReference type="EC" id="1.3.8.-" evidence="11"/>
<accession>A0ABV7ZVG2</accession>
<dbReference type="InterPro" id="IPR025878">
    <property type="entry name" value="Acyl-CoA_dh-like_C_dom"/>
</dbReference>
<gene>
    <name evidence="11" type="ORF">ACFOOG_00660</name>
</gene>
<evidence type="ECO:0000259" key="9">
    <source>
        <dbReference type="Pfam" id="PF02771"/>
    </source>
</evidence>
<evidence type="ECO:0000259" key="7">
    <source>
        <dbReference type="Pfam" id="PF00441"/>
    </source>
</evidence>
<dbReference type="InterPro" id="IPR046373">
    <property type="entry name" value="Acyl-CoA_Oxase/DH_mid-dom_sf"/>
</dbReference>
<protein>
    <submittedName>
        <fullName evidence="11">Acyl-CoA dehydrogenase</fullName>
        <ecNumber evidence="11">1.3.8.-</ecNumber>
    </submittedName>
</protein>
<evidence type="ECO:0000256" key="2">
    <source>
        <dbReference type="ARBA" id="ARBA00009347"/>
    </source>
</evidence>
<evidence type="ECO:0000256" key="3">
    <source>
        <dbReference type="ARBA" id="ARBA00022630"/>
    </source>
</evidence>
<dbReference type="PANTHER" id="PTHR42803">
    <property type="entry name" value="ACYL-COA DEHYDROGENASE"/>
    <property type="match status" value="1"/>
</dbReference>
<evidence type="ECO:0000256" key="6">
    <source>
        <dbReference type="RuleBase" id="RU362125"/>
    </source>
</evidence>
<evidence type="ECO:0000259" key="10">
    <source>
        <dbReference type="Pfam" id="PF12806"/>
    </source>
</evidence>
<dbReference type="GO" id="GO:0016491">
    <property type="term" value="F:oxidoreductase activity"/>
    <property type="evidence" value="ECO:0007669"/>
    <property type="project" value="UniProtKB-KW"/>
</dbReference>
<dbReference type="InterPro" id="IPR036250">
    <property type="entry name" value="AcylCo_DH-like_C"/>
</dbReference>
<feature type="domain" description="Acyl-CoA dehydrogenase/oxidase C-terminal" evidence="7">
    <location>
        <begin position="279"/>
        <end position="442"/>
    </location>
</feature>
<keyword evidence="3 6" id="KW-0285">Flavoprotein</keyword>
<dbReference type="SUPFAM" id="SSF56645">
    <property type="entry name" value="Acyl-CoA dehydrogenase NM domain-like"/>
    <property type="match status" value="1"/>
</dbReference>
<dbReference type="InterPro" id="IPR006091">
    <property type="entry name" value="Acyl-CoA_Oxase/DH_mid-dom"/>
</dbReference>
<proteinExistence type="inferred from homology"/>
<feature type="domain" description="Acyl-CoA oxidase/dehydrogenase middle" evidence="8">
    <location>
        <begin position="162"/>
        <end position="269"/>
    </location>
</feature>
<dbReference type="PANTHER" id="PTHR42803:SF1">
    <property type="entry name" value="BROAD-SPECIFICITY LINEAR ACYL-COA DEHYDROGENASE FADE5"/>
    <property type="match status" value="1"/>
</dbReference>